<dbReference type="HOGENOM" id="CLU_2970904_0_0_4"/>
<accession>U5NBB3</accession>
<reference evidence="2 3" key="1">
    <citation type="journal article" date="2013" name="Genome Biol.">
        <title>Genomic analysis reveals key aspects of prokaryotic symbiosis in the phototrophic consortium "Chlorochromatium aggregatum".</title>
        <authorList>
            <person name="Liu Z."/>
            <person name="Muller J."/>
            <person name="Li T."/>
            <person name="Alvey R.M."/>
            <person name="Vogl K."/>
            <person name="Frigaard N.U."/>
            <person name="Rockwell N.C."/>
            <person name="Boyd E.S."/>
            <person name="Tomsho L.P."/>
            <person name="Schuster S.C."/>
            <person name="Henke P."/>
            <person name="Rohde M."/>
            <person name="Overmann J."/>
            <person name="Bryant D.A."/>
        </authorList>
    </citation>
    <scope>NUCLEOTIDE SEQUENCE [LARGE SCALE GENOMIC DNA]</scope>
    <source>
        <strain evidence="2">CR</strain>
    </source>
</reference>
<sequence length="58" mass="6270">MLIGAAEKAGSEVDKVRQGWASQHWRTPELHEQAQPGGSSLYHRGWAGGHATAGIRSF</sequence>
<evidence type="ECO:0000313" key="3">
    <source>
        <dbReference type="Proteomes" id="UP000017184"/>
    </source>
</evidence>
<dbReference type="KEGG" id="cbx:Cenrod_1447"/>
<protein>
    <submittedName>
        <fullName evidence="2">Uncharacterized protein</fullName>
    </submittedName>
</protein>
<organism evidence="2 3">
    <name type="scientific">Candidatus Symbiobacter mobilis CR</name>
    <dbReference type="NCBI Taxonomy" id="946483"/>
    <lineage>
        <taxon>Bacteria</taxon>
        <taxon>Pseudomonadati</taxon>
        <taxon>Pseudomonadota</taxon>
        <taxon>Betaproteobacteria</taxon>
        <taxon>Burkholderiales</taxon>
        <taxon>Comamonadaceae</taxon>
    </lineage>
</organism>
<dbReference type="EMBL" id="CP004885">
    <property type="protein sequence ID" value="AGX87533.1"/>
    <property type="molecule type" value="Genomic_DNA"/>
</dbReference>
<dbReference type="Proteomes" id="UP000017184">
    <property type="component" value="Chromosome"/>
</dbReference>
<dbReference type="RefSeq" id="WP_022773042.1">
    <property type="nucleotide sequence ID" value="NC_022576.1"/>
</dbReference>
<keyword evidence="3" id="KW-1185">Reference proteome</keyword>
<feature type="region of interest" description="Disordered" evidence="1">
    <location>
        <begin position="1"/>
        <end position="20"/>
    </location>
</feature>
<gene>
    <name evidence="2" type="ORF">Cenrod_1447</name>
</gene>
<evidence type="ECO:0000256" key="1">
    <source>
        <dbReference type="SAM" id="MobiDB-lite"/>
    </source>
</evidence>
<name>U5NBB3_9BURK</name>
<dbReference type="eggNOG" id="COG2865">
    <property type="taxonomic scope" value="Bacteria"/>
</dbReference>
<dbReference type="AlphaFoldDB" id="U5NBB3"/>
<proteinExistence type="predicted"/>
<evidence type="ECO:0000313" key="2">
    <source>
        <dbReference type="EMBL" id="AGX87533.1"/>
    </source>
</evidence>